<evidence type="ECO:0000256" key="5">
    <source>
        <dbReference type="ARBA" id="ARBA00012229"/>
    </source>
</evidence>
<keyword evidence="9 23" id="KW-0561">Oxygen transport</keyword>
<evidence type="ECO:0000256" key="6">
    <source>
        <dbReference type="ARBA" id="ARBA00014637"/>
    </source>
</evidence>
<dbReference type="Gene3D" id="2.40.30.10">
    <property type="entry name" value="Translation factors"/>
    <property type="match status" value="1"/>
</dbReference>
<keyword evidence="13" id="KW-0521">NADP</keyword>
<evidence type="ECO:0000256" key="13">
    <source>
        <dbReference type="ARBA" id="ARBA00022857"/>
    </source>
</evidence>
<name>A0A2N9AWV0_METEX</name>
<dbReference type="GO" id="GO:0008941">
    <property type="term" value="F:nitric oxide dioxygenase NAD(P)H activity"/>
    <property type="evidence" value="ECO:0007669"/>
    <property type="project" value="UniProtKB-EC"/>
</dbReference>
<dbReference type="InterPro" id="IPR039261">
    <property type="entry name" value="FNR_nucleotide-bd"/>
</dbReference>
<dbReference type="InterPro" id="IPR001709">
    <property type="entry name" value="Flavoprot_Pyr_Nucl_cyt_Rdtase"/>
</dbReference>
<comment type="cofactor">
    <cofactor evidence="2">
        <name>FAD</name>
        <dbReference type="ChEBI" id="CHEBI:57692"/>
    </cofactor>
</comment>
<keyword evidence="11" id="KW-0479">Metal-binding</keyword>
<dbReference type="InterPro" id="IPR009050">
    <property type="entry name" value="Globin-like_sf"/>
</dbReference>
<evidence type="ECO:0000256" key="10">
    <source>
        <dbReference type="ARBA" id="ARBA00022630"/>
    </source>
</evidence>
<evidence type="ECO:0000313" key="27">
    <source>
        <dbReference type="Proteomes" id="UP000233769"/>
    </source>
</evidence>
<dbReference type="PROSITE" id="PS01033">
    <property type="entry name" value="GLOBIN"/>
    <property type="match status" value="1"/>
</dbReference>
<keyword evidence="23" id="KW-0813">Transport</keyword>
<dbReference type="InterPro" id="IPR012292">
    <property type="entry name" value="Globin/Proto"/>
</dbReference>
<evidence type="ECO:0000256" key="2">
    <source>
        <dbReference type="ARBA" id="ARBA00001974"/>
    </source>
</evidence>
<evidence type="ECO:0000256" key="15">
    <source>
        <dbReference type="ARBA" id="ARBA00023004"/>
    </source>
</evidence>
<dbReference type="Gene3D" id="3.40.50.80">
    <property type="entry name" value="Nucleotide-binding domain of ferredoxin-NADP reductase (FNR) module"/>
    <property type="match status" value="1"/>
</dbReference>
<keyword evidence="26" id="KW-0223">Dioxygenase</keyword>
<dbReference type="PANTHER" id="PTHR43396">
    <property type="entry name" value="FLAVOHEMOPROTEIN"/>
    <property type="match status" value="1"/>
</dbReference>
<evidence type="ECO:0000256" key="9">
    <source>
        <dbReference type="ARBA" id="ARBA00022621"/>
    </source>
</evidence>
<keyword evidence="16" id="KW-0520">NAD</keyword>
<dbReference type="InterPro" id="IPR017938">
    <property type="entry name" value="Riboflavin_synthase-like_b-brl"/>
</dbReference>
<evidence type="ECO:0000256" key="19">
    <source>
        <dbReference type="ARBA" id="ARBA00030929"/>
    </source>
</evidence>
<feature type="domain" description="FAD-binding FR-type" evidence="25">
    <location>
        <begin position="159"/>
        <end position="268"/>
    </location>
</feature>
<dbReference type="EMBL" id="LT962688">
    <property type="protein sequence ID" value="SOR31797.1"/>
    <property type="molecule type" value="Genomic_DNA"/>
</dbReference>
<dbReference type="InterPro" id="IPR001433">
    <property type="entry name" value="OxRdtase_FAD/NAD-bd"/>
</dbReference>
<comment type="catalytic activity">
    <reaction evidence="21">
        <text>2 nitric oxide + NADH + 2 O2 = 2 nitrate + NAD(+) + H(+)</text>
        <dbReference type="Rhea" id="RHEA:19469"/>
        <dbReference type="ChEBI" id="CHEBI:15378"/>
        <dbReference type="ChEBI" id="CHEBI:15379"/>
        <dbReference type="ChEBI" id="CHEBI:16480"/>
        <dbReference type="ChEBI" id="CHEBI:17632"/>
        <dbReference type="ChEBI" id="CHEBI:57540"/>
        <dbReference type="ChEBI" id="CHEBI:57945"/>
        <dbReference type="EC" id="1.14.12.17"/>
    </reaction>
</comment>
<evidence type="ECO:0000256" key="17">
    <source>
        <dbReference type="ARBA" id="ARBA00025094"/>
    </source>
</evidence>
<protein>
    <recommendedName>
        <fullName evidence="6">Flavohemoprotein</fullName>
        <ecNumber evidence="5">1.14.12.17</ecNumber>
    </recommendedName>
    <alternativeName>
        <fullName evidence="19">Flavohemoglobin</fullName>
    </alternativeName>
    <alternativeName>
        <fullName evidence="18">Hemoglobin-like protein</fullName>
    </alternativeName>
    <alternativeName>
        <fullName evidence="20">Nitric oxide dioxygenase</fullName>
    </alternativeName>
</protein>
<reference evidence="27" key="1">
    <citation type="submission" date="2017-10" db="EMBL/GenBank/DDBJ databases">
        <authorList>
            <person name="Regsiter A."/>
            <person name="William W."/>
        </authorList>
    </citation>
    <scope>NUCLEOTIDE SEQUENCE [LARGE SCALE GENOMIC DNA]</scope>
</reference>
<comment type="similarity">
    <text evidence="4">Belongs to the globin family. Two-domain flavohemoproteins subfamily.</text>
</comment>
<evidence type="ECO:0000256" key="16">
    <source>
        <dbReference type="ARBA" id="ARBA00023027"/>
    </source>
</evidence>
<organism evidence="26 27">
    <name type="scientific">Methylorubrum extorquens</name>
    <name type="common">Methylobacterium dichloromethanicum</name>
    <name type="synonym">Methylobacterium extorquens</name>
    <dbReference type="NCBI Taxonomy" id="408"/>
    <lineage>
        <taxon>Bacteria</taxon>
        <taxon>Pseudomonadati</taxon>
        <taxon>Pseudomonadota</taxon>
        <taxon>Alphaproteobacteria</taxon>
        <taxon>Hyphomicrobiales</taxon>
        <taxon>Methylobacteriaceae</taxon>
        <taxon>Methylorubrum</taxon>
    </lineage>
</organism>
<keyword evidence="12" id="KW-0274">FAD</keyword>
<evidence type="ECO:0000256" key="18">
    <source>
        <dbReference type="ARBA" id="ARBA00030024"/>
    </source>
</evidence>
<keyword evidence="10" id="KW-0285">Flavoprotein</keyword>
<proteinExistence type="inferred from homology"/>
<dbReference type="GO" id="GO:0071500">
    <property type="term" value="P:cellular response to nitrosative stress"/>
    <property type="evidence" value="ECO:0007669"/>
    <property type="project" value="TreeGrafter"/>
</dbReference>
<dbReference type="GO" id="GO:0046872">
    <property type="term" value="F:metal ion binding"/>
    <property type="evidence" value="ECO:0007669"/>
    <property type="project" value="UniProtKB-KW"/>
</dbReference>
<dbReference type="FunFam" id="2.40.30.10:FF:000034">
    <property type="entry name" value="Flavohemoprotein"/>
    <property type="match status" value="1"/>
</dbReference>
<evidence type="ECO:0000256" key="4">
    <source>
        <dbReference type="ARBA" id="ARBA00008414"/>
    </source>
</evidence>
<keyword evidence="14 26" id="KW-0560">Oxidoreductase</keyword>
<keyword evidence="15" id="KW-0408">Iron</keyword>
<evidence type="ECO:0000256" key="7">
    <source>
        <dbReference type="ARBA" id="ARBA00022575"/>
    </source>
</evidence>
<evidence type="ECO:0000256" key="22">
    <source>
        <dbReference type="ARBA" id="ARBA00049433"/>
    </source>
</evidence>
<dbReference type="Pfam" id="PF00175">
    <property type="entry name" value="NAD_binding_1"/>
    <property type="match status" value="1"/>
</dbReference>
<dbReference type="Gene3D" id="1.10.490.10">
    <property type="entry name" value="Globins"/>
    <property type="match status" value="1"/>
</dbReference>
<dbReference type="NCBIfam" id="NF009805">
    <property type="entry name" value="PRK13289.1"/>
    <property type="match status" value="1"/>
</dbReference>
<dbReference type="Proteomes" id="UP000233769">
    <property type="component" value="Chromosome tk0001"/>
</dbReference>
<dbReference type="AlphaFoldDB" id="A0A2N9AWV0"/>
<gene>
    <name evidence="26" type="primary">hmp</name>
    <name evidence="26" type="ORF">TK0001_5221</name>
</gene>
<dbReference type="InterPro" id="IPR017927">
    <property type="entry name" value="FAD-bd_FR_type"/>
</dbReference>
<dbReference type="PANTHER" id="PTHR43396:SF3">
    <property type="entry name" value="FLAVOHEMOPROTEIN"/>
    <property type="match status" value="1"/>
</dbReference>
<dbReference type="SUPFAM" id="SSF46458">
    <property type="entry name" value="Globin-like"/>
    <property type="match status" value="1"/>
</dbReference>
<keyword evidence="8 23" id="KW-0349">Heme</keyword>
<dbReference type="SUPFAM" id="SSF63380">
    <property type="entry name" value="Riboflavin synthase domain-like"/>
    <property type="match status" value="1"/>
</dbReference>
<evidence type="ECO:0000256" key="21">
    <source>
        <dbReference type="ARBA" id="ARBA00048649"/>
    </source>
</evidence>
<evidence type="ECO:0000256" key="12">
    <source>
        <dbReference type="ARBA" id="ARBA00022827"/>
    </source>
</evidence>
<sequence>MDPTMPAPLSPQTVATVKATVPALETHGLAITRRMYERLFENVEIRDLFNQSHHGETGSQPKALALAVLAYARNIDNLGVLTSAVERIAQKHAALNILPEHYPHVADALLAAIRDVLGEAATPEIITAWGEAYWFLAELLIGREATIYRDQATKTGGWNGWRDFVVESVTPESETIRSFVLVPADGGPVLRHEPGQYLGFLVDLPGRGVLKRNYSISCAPNDRAYRITVKREAATAHPAGLVSNWLHAEAKAGTVLKVAAPAGDFFLDRESAEPVVLVSGGVGLTPMVSMLESIAAETPERPAWFVHGALNGRVHAMREHVRGLVANQASLSAHIVYAEPEPQDRPGEDFDREGLITAEWLVANTPSERATYYLCGPKPFLAALANGLARAGVPAERVRFEFFGPADELLDEEPRQAA</sequence>
<dbReference type="FunFam" id="3.40.50.80:FF:000010">
    <property type="entry name" value="Flavohemoprotein"/>
    <property type="match status" value="1"/>
</dbReference>
<evidence type="ECO:0000256" key="8">
    <source>
        <dbReference type="ARBA" id="ARBA00022617"/>
    </source>
</evidence>
<comment type="function">
    <text evidence="17">Is involved in NO detoxification in an aerobic process, termed nitric oxide dioxygenase (NOD) reaction that utilizes O(2) and NAD(P)H to convert NO to nitrate, which protects the bacterium from various noxious nitrogen compounds. Therefore, plays a central role in the inducible response to nitrosative stress.</text>
</comment>
<dbReference type="GO" id="GO:0005344">
    <property type="term" value="F:oxygen carrier activity"/>
    <property type="evidence" value="ECO:0007669"/>
    <property type="project" value="UniProtKB-KW"/>
</dbReference>
<keyword evidence="7" id="KW-0216">Detoxification</keyword>
<dbReference type="CDD" id="cd06184">
    <property type="entry name" value="flavohem_like_fad_nad_binding"/>
    <property type="match status" value="1"/>
</dbReference>
<comment type="cofactor">
    <cofactor evidence="1">
        <name>heme b</name>
        <dbReference type="ChEBI" id="CHEBI:60344"/>
    </cofactor>
</comment>
<evidence type="ECO:0000256" key="23">
    <source>
        <dbReference type="RuleBase" id="RU000356"/>
    </source>
</evidence>
<dbReference type="GO" id="GO:0071949">
    <property type="term" value="F:FAD binding"/>
    <property type="evidence" value="ECO:0007669"/>
    <property type="project" value="TreeGrafter"/>
</dbReference>
<accession>A0A2N9AWV0</accession>
<evidence type="ECO:0000259" key="24">
    <source>
        <dbReference type="PROSITE" id="PS01033"/>
    </source>
</evidence>
<evidence type="ECO:0000313" key="26">
    <source>
        <dbReference type="EMBL" id="SOR31797.1"/>
    </source>
</evidence>
<dbReference type="GO" id="GO:0019825">
    <property type="term" value="F:oxygen binding"/>
    <property type="evidence" value="ECO:0007669"/>
    <property type="project" value="InterPro"/>
</dbReference>
<feature type="domain" description="Globin" evidence="24">
    <location>
        <begin position="8"/>
        <end position="145"/>
    </location>
</feature>
<dbReference type="PRINTS" id="PR00410">
    <property type="entry name" value="PHEHYDRXLASE"/>
</dbReference>
<dbReference type="GO" id="GO:0020037">
    <property type="term" value="F:heme binding"/>
    <property type="evidence" value="ECO:0007669"/>
    <property type="project" value="InterPro"/>
</dbReference>
<dbReference type="EC" id="1.14.12.17" evidence="5"/>
<comment type="similarity">
    <text evidence="3">In the C-terminal section; belongs to the flavoprotein pyridine nucleotide cytochrome reductase family.</text>
</comment>
<dbReference type="Pfam" id="PF00042">
    <property type="entry name" value="Globin"/>
    <property type="match status" value="1"/>
</dbReference>
<evidence type="ECO:0000259" key="25">
    <source>
        <dbReference type="PROSITE" id="PS51384"/>
    </source>
</evidence>
<dbReference type="GO" id="GO:0046210">
    <property type="term" value="P:nitric oxide catabolic process"/>
    <property type="evidence" value="ECO:0007669"/>
    <property type="project" value="TreeGrafter"/>
</dbReference>
<evidence type="ECO:0000256" key="20">
    <source>
        <dbReference type="ARBA" id="ARBA00033187"/>
    </source>
</evidence>
<dbReference type="SUPFAM" id="SSF52343">
    <property type="entry name" value="Ferredoxin reductase-like, C-terminal NADP-linked domain"/>
    <property type="match status" value="1"/>
</dbReference>
<dbReference type="PROSITE" id="PS51384">
    <property type="entry name" value="FAD_FR"/>
    <property type="match status" value="1"/>
</dbReference>
<comment type="catalytic activity">
    <reaction evidence="22">
        <text>2 nitric oxide + NADPH + 2 O2 = 2 nitrate + NADP(+) + H(+)</text>
        <dbReference type="Rhea" id="RHEA:19465"/>
        <dbReference type="ChEBI" id="CHEBI:15378"/>
        <dbReference type="ChEBI" id="CHEBI:15379"/>
        <dbReference type="ChEBI" id="CHEBI:16480"/>
        <dbReference type="ChEBI" id="CHEBI:17632"/>
        <dbReference type="ChEBI" id="CHEBI:57783"/>
        <dbReference type="ChEBI" id="CHEBI:58349"/>
        <dbReference type="EC" id="1.14.12.17"/>
    </reaction>
</comment>
<dbReference type="InterPro" id="IPR000971">
    <property type="entry name" value="Globin"/>
</dbReference>
<dbReference type="PRINTS" id="PR00371">
    <property type="entry name" value="FPNCR"/>
</dbReference>
<evidence type="ECO:0000256" key="14">
    <source>
        <dbReference type="ARBA" id="ARBA00023002"/>
    </source>
</evidence>
<evidence type="ECO:0000256" key="3">
    <source>
        <dbReference type="ARBA" id="ARBA00006401"/>
    </source>
</evidence>
<evidence type="ECO:0000256" key="1">
    <source>
        <dbReference type="ARBA" id="ARBA00001970"/>
    </source>
</evidence>
<dbReference type="GO" id="GO:0009636">
    <property type="term" value="P:response to toxic substance"/>
    <property type="evidence" value="ECO:0007669"/>
    <property type="project" value="UniProtKB-KW"/>
</dbReference>
<evidence type="ECO:0000256" key="11">
    <source>
        <dbReference type="ARBA" id="ARBA00022723"/>
    </source>
</evidence>
<dbReference type="FunFam" id="1.10.490.10:FF:000003">
    <property type="entry name" value="Flavohemoprotein"/>
    <property type="match status" value="1"/>
</dbReference>